<comment type="caution">
    <text evidence="1">The sequence shown here is derived from an EMBL/GenBank/DDBJ whole genome shotgun (WGS) entry which is preliminary data.</text>
</comment>
<keyword evidence="2" id="KW-1185">Reference proteome</keyword>
<reference evidence="1" key="1">
    <citation type="journal article" date="2014" name="Int. J. Syst. Evol. Microbiol.">
        <title>Complete genome sequence of Corynebacterium casei LMG S-19264T (=DSM 44701T), isolated from a smear-ripened cheese.</title>
        <authorList>
            <consortium name="US DOE Joint Genome Institute (JGI-PGF)"/>
            <person name="Walter F."/>
            <person name="Albersmeier A."/>
            <person name="Kalinowski J."/>
            <person name="Ruckert C."/>
        </authorList>
    </citation>
    <scope>NUCLEOTIDE SEQUENCE</scope>
    <source>
        <strain evidence="1">CGMCC 1.16134</strain>
    </source>
</reference>
<gene>
    <name evidence="1" type="ORF">GCM10010912_18090</name>
</gene>
<proteinExistence type="predicted"/>
<dbReference type="EMBL" id="BMKR01000006">
    <property type="protein sequence ID" value="GGF73259.1"/>
    <property type="molecule type" value="Genomic_DNA"/>
</dbReference>
<organism evidence="1 2">
    <name type="scientific">Paenibacillus albidus</name>
    <dbReference type="NCBI Taxonomy" id="2041023"/>
    <lineage>
        <taxon>Bacteria</taxon>
        <taxon>Bacillati</taxon>
        <taxon>Bacillota</taxon>
        <taxon>Bacilli</taxon>
        <taxon>Bacillales</taxon>
        <taxon>Paenibacillaceae</taxon>
        <taxon>Paenibacillus</taxon>
    </lineage>
</organism>
<dbReference type="Proteomes" id="UP000637643">
    <property type="component" value="Unassembled WGS sequence"/>
</dbReference>
<protein>
    <submittedName>
        <fullName evidence="1">Uncharacterized protein</fullName>
    </submittedName>
</protein>
<name>A0A917C5P2_9BACL</name>
<sequence length="120" mass="13920">MPVFKIPVISMGEQFEMTQDGETYFHAVASLHDSLNHGVLRVDLVRLDLTQDQTAIIDALDRKRNLEVRIKTLRQYIEVVWDMPRLTERAERELKDATKDLKQLIEGIEIKMTTLRDAAI</sequence>
<evidence type="ECO:0000313" key="2">
    <source>
        <dbReference type="Proteomes" id="UP000637643"/>
    </source>
</evidence>
<reference evidence="1" key="2">
    <citation type="submission" date="2020-09" db="EMBL/GenBank/DDBJ databases">
        <authorList>
            <person name="Sun Q."/>
            <person name="Zhou Y."/>
        </authorList>
    </citation>
    <scope>NUCLEOTIDE SEQUENCE</scope>
    <source>
        <strain evidence="1">CGMCC 1.16134</strain>
    </source>
</reference>
<dbReference type="RefSeq" id="WP_189024025.1">
    <property type="nucleotide sequence ID" value="NZ_BMKR01000006.1"/>
</dbReference>
<evidence type="ECO:0000313" key="1">
    <source>
        <dbReference type="EMBL" id="GGF73259.1"/>
    </source>
</evidence>
<dbReference type="AlphaFoldDB" id="A0A917C5P2"/>
<accession>A0A917C5P2</accession>